<gene>
    <name evidence="2" type="ORF">JOC58_000095</name>
</gene>
<dbReference type="EMBL" id="JAVDQH010000001">
    <property type="protein sequence ID" value="MDR6242211.1"/>
    <property type="molecule type" value="Genomic_DNA"/>
</dbReference>
<evidence type="ECO:0008006" key="4">
    <source>
        <dbReference type="Google" id="ProtNLM"/>
    </source>
</evidence>
<feature type="region of interest" description="Disordered" evidence="1">
    <location>
        <begin position="178"/>
        <end position="197"/>
    </location>
</feature>
<sequence length="287" mass="32121">MDTTENDNRAHLKADCAQCFGLCCVALNFSVSEGFPMDKAAGQPCKYLQSDCRCSIHESLHQRGLKGCISFDCFGAGQKVSQITYRGMDWKVIPEQADTMFKVFLIMLQLHELLWHLTDALRQPAAASIQRELQALLDQTEQYTLLRPEEMVQINTMEHREKVDVVLLQTSELVRAEARRKHKQSPKQRSQATRQKRIGRGADLVATDLRKVELQGAYLRGALLIAANLEDVDLSGADLIGADLRDANLAGADLSQSLFLTQFQISSARGNADTRLPEALNRPAHWK</sequence>
<dbReference type="PANTHER" id="PTHR14136">
    <property type="entry name" value="BTB_POZ DOMAIN-CONTAINING PROTEIN KCTD9"/>
    <property type="match status" value="1"/>
</dbReference>
<name>A0ABU1ISM2_9BACL</name>
<comment type="caution">
    <text evidence="2">The sequence shown here is derived from an EMBL/GenBank/DDBJ whole genome shotgun (WGS) entry which is preliminary data.</text>
</comment>
<proteinExistence type="predicted"/>
<dbReference type="PANTHER" id="PTHR14136:SF37">
    <property type="entry name" value="PENTAPEPTIDE REPEAT-CONTAINING PROTEIN"/>
    <property type="match status" value="1"/>
</dbReference>
<dbReference type="InterPro" id="IPR051082">
    <property type="entry name" value="Pentapeptide-BTB/POZ_domain"/>
</dbReference>
<accession>A0ABU1ISM2</accession>
<organism evidence="2 3">
    <name type="scientific">Paenibacillus hunanensis</name>
    <dbReference type="NCBI Taxonomy" id="539262"/>
    <lineage>
        <taxon>Bacteria</taxon>
        <taxon>Bacillati</taxon>
        <taxon>Bacillota</taxon>
        <taxon>Bacilli</taxon>
        <taxon>Bacillales</taxon>
        <taxon>Paenibacillaceae</taxon>
        <taxon>Paenibacillus</taxon>
    </lineage>
</organism>
<dbReference type="InterPro" id="IPR001646">
    <property type="entry name" value="5peptide_repeat"/>
</dbReference>
<dbReference type="Proteomes" id="UP001185028">
    <property type="component" value="Unassembled WGS sequence"/>
</dbReference>
<protein>
    <recommendedName>
        <fullName evidence="4">Pentapeptide repeat-containing protein</fullName>
    </recommendedName>
</protein>
<evidence type="ECO:0000256" key="1">
    <source>
        <dbReference type="SAM" id="MobiDB-lite"/>
    </source>
</evidence>
<dbReference type="SUPFAM" id="SSF141571">
    <property type="entry name" value="Pentapeptide repeat-like"/>
    <property type="match status" value="1"/>
</dbReference>
<dbReference type="RefSeq" id="WP_188775041.1">
    <property type="nucleotide sequence ID" value="NZ_JAVDQH010000001.1"/>
</dbReference>
<evidence type="ECO:0000313" key="3">
    <source>
        <dbReference type="Proteomes" id="UP001185028"/>
    </source>
</evidence>
<reference evidence="2 3" key="1">
    <citation type="submission" date="2023-07" db="EMBL/GenBank/DDBJ databases">
        <title>Genomic Encyclopedia of Type Strains, Phase IV (KMG-IV): sequencing the most valuable type-strain genomes for metagenomic binning, comparative biology and taxonomic classification.</title>
        <authorList>
            <person name="Goeker M."/>
        </authorList>
    </citation>
    <scope>NUCLEOTIDE SEQUENCE [LARGE SCALE GENOMIC DNA]</scope>
    <source>
        <strain evidence="2 3">DSM 22170</strain>
    </source>
</reference>
<keyword evidence="3" id="KW-1185">Reference proteome</keyword>
<dbReference type="Pfam" id="PF00805">
    <property type="entry name" value="Pentapeptide"/>
    <property type="match status" value="1"/>
</dbReference>
<dbReference type="Gene3D" id="2.160.20.80">
    <property type="entry name" value="E3 ubiquitin-protein ligase SopA"/>
    <property type="match status" value="1"/>
</dbReference>
<evidence type="ECO:0000313" key="2">
    <source>
        <dbReference type="EMBL" id="MDR6242211.1"/>
    </source>
</evidence>